<reference evidence="3" key="1">
    <citation type="journal article" date="2007" name="PLoS Genet.">
        <title>Patterns and implications of gene gain and loss in the evolution of Prochlorococcus.</title>
        <authorList>
            <person name="Kettler G.C."/>
            <person name="Martiny A.C."/>
            <person name="Huang K."/>
            <person name="Zucker J."/>
            <person name="Coleman M.L."/>
            <person name="Rodrigue S."/>
            <person name="Chen F."/>
            <person name="Lapidus A."/>
            <person name="Ferriera S."/>
            <person name="Johnson J."/>
            <person name="Steglich C."/>
            <person name="Church G.M."/>
            <person name="Richardson P."/>
            <person name="Chisholm S.W."/>
        </authorList>
    </citation>
    <scope>NUCLEOTIDE SEQUENCE [LARGE SCALE GENOMIC DNA]</scope>
    <source>
        <strain evidence="3">MIT 9303</strain>
    </source>
</reference>
<dbReference type="Pfam" id="PF13239">
    <property type="entry name" value="2TM"/>
    <property type="match status" value="1"/>
</dbReference>
<keyword evidence="1" id="KW-0812">Transmembrane</keyword>
<dbReference type="AlphaFoldDB" id="A2C8R0"/>
<dbReference type="RefSeq" id="WP_011825773.1">
    <property type="nucleotide sequence ID" value="NC_008820.1"/>
</dbReference>
<evidence type="ECO:0000313" key="3">
    <source>
        <dbReference type="EMBL" id="ABM77870.1"/>
    </source>
</evidence>
<dbReference type="Proteomes" id="UP000002274">
    <property type="component" value="Chromosome"/>
</dbReference>
<evidence type="ECO:0000259" key="2">
    <source>
        <dbReference type="Pfam" id="PF13239"/>
    </source>
</evidence>
<keyword evidence="3" id="KW-0436">Ligase</keyword>
<dbReference type="GO" id="GO:0004812">
    <property type="term" value="F:aminoacyl-tRNA ligase activity"/>
    <property type="evidence" value="ECO:0007669"/>
    <property type="project" value="UniProtKB-KW"/>
</dbReference>
<dbReference type="KEGG" id="pmf:P9303_11211"/>
<proteinExistence type="predicted"/>
<protein>
    <submittedName>
        <fullName evidence="3">Possible tRNA synthetases class I (E and Q)</fullName>
    </submittedName>
</protein>
<dbReference type="BioCyc" id="PMAR59922:G1G80-990-MONOMER"/>
<sequence length="103" mass="12139">MTEMLNFDLRQKALKLLSRKRALKNELKLYLVFNQLLIWVWVFTKISFFWPIWSILAGGIYLLSKSHKLSRIQKQLIHAKARQRMGASTLLKDKHISKLVEAS</sequence>
<name>A2C8R0_PROM3</name>
<dbReference type="EMBL" id="CP000554">
    <property type="protein sequence ID" value="ABM77870.1"/>
    <property type="molecule type" value="Genomic_DNA"/>
</dbReference>
<reference evidence="3" key="2">
    <citation type="submission" date="2007-01" db="EMBL/GenBank/DDBJ databases">
        <authorList>
            <person name="Chisholm S."/>
            <person name="Huang K."/>
            <person name="Martiny A."/>
            <person name="Kettler G."/>
            <person name="Zucker J."/>
            <person name="Coleman M."/>
            <person name="Keller K."/>
            <person name="Arkin A."/>
            <person name="Coe A."/>
            <person name="Rodrigue S."/>
            <person name="Church G."/>
            <person name="Ferriera S."/>
            <person name="Johnson J."/>
            <person name="Kravitz S."/>
            <person name="Beeson K."/>
            <person name="Sutton G."/>
            <person name="Rogers Y.-H."/>
            <person name="Friedman R."/>
            <person name="Frazier M."/>
            <person name="Venter J.C."/>
        </authorList>
    </citation>
    <scope>NUCLEOTIDE SEQUENCE</scope>
    <source>
        <strain evidence="3">MIT 9303</strain>
    </source>
</reference>
<dbReference type="InterPro" id="IPR025698">
    <property type="entry name" value="2TM_dom"/>
</dbReference>
<gene>
    <name evidence="3" type="ordered locus">P9303_11211</name>
</gene>
<evidence type="ECO:0000256" key="1">
    <source>
        <dbReference type="SAM" id="Phobius"/>
    </source>
</evidence>
<keyword evidence="3" id="KW-0030">Aminoacyl-tRNA synthetase</keyword>
<dbReference type="HOGENOM" id="CLU_2261287_0_0_3"/>
<feature type="domain" description="2TM" evidence="2">
    <location>
        <begin position="11"/>
        <end position="77"/>
    </location>
</feature>
<organism evidence="3">
    <name type="scientific">Prochlorococcus marinus (strain MIT 9303)</name>
    <dbReference type="NCBI Taxonomy" id="59922"/>
    <lineage>
        <taxon>Bacteria</taxon>
        <taxon>Bacillati</taxon>
        <taxon>Cyanobacteriota</taxon>
        <taxon>Cyanophyceae</taxon>
        <taxon>Synechococcales</taxon>
        <taxon>Prochlorococcaceae</taxon>
        <taxon>Prochlorococcus</taxon>
    </lineage>
</organism>
<keyword evidence="1" id="KW-0472">Membrane</keyword>
<keyword evidence="1" id="KW-1133">Transmembrane helix</keyword>
<feature type="transmembrane region" description="Helical" evidence="1">
    <location>
        <begin position="27"/>
        <end position="42"/>
    </location>
</feature>
<accession>A2C8R0</accession>